<feature type="compositionally biased region" description="Polar residues" evidence="5">
    <location>
        <begin position="740"/>
        <end position="751"/>
    </location>
</feature>
<feature type="compositionally biased region" description="Basic and acidic residues" evidence="5">
    <location>
        <begin position="792"/>
        <end position="801"/>
    </location>
</feature>
<feature type="coiled-coil region" evidence="4">
    <location>
        <begin position="116"/>
        <end position="143"/>
    </location>
</feature>
<reference evidence="6" key="1">
    <citation type="journal article" date="2021" name="Evol. Appl.">
        <title>The genome of the Pyrenean desman and the effects of bottlenecks and inbreeding on the genomic landscape of an endangered species.</title>
        <authorList>
            <person name="Escoda L."/>
            <person name="Castresana J."/>
        </authorList>
    </citation>
    <scope>NUCLEOTIDE SEQUENCE</scope>
    <source>
        <strain evidence="6">IBE-C5619</strain>
    </source>
</reference>
<comment type="caution">
    <text evidence="6">The sequence shown here is derived from an EMBL/GenBank/DDBJ whole genome shotgun (WGS) entry which is preliminary data.</text>
</comment>
<evidence type="ECO:0000313" key="6">
    <source>
        <dbReference type="EMBL" id="KAG8512734.1"/>
    </source>
</evidence>
<dbReference type="Proteomes" id="UP000700334">
    <property type="component" value="Unassembled WGS sequence"/>
</dbReference>
<keyword evidence="2" id="KW-0333">Golgi apparatus</keyword>
<dbReference type="OrthoDB" id="9807940at2759"/>
<dbReference type="GO" id="GO:0005794">
    <property type="term" value="C:Golgi apparatus"/>
    <property type="evidence" value="ECO:0007669"/>
    <property type="project" value="UniProtKB-SubCell"/>
</dbReference>
<evidence type="ECO:0000256" key="5">
    <source>
        <dbReference type="SAM" id="MobiDB-lite"/>
    </source>
</evidence>
<feature type="region of interest" description="Disordered" evidence="5">
    <location>
        <begin position="780"/>
        <end position="805"/>
    </location>
</feature>
<feature type="coiled-coil region" evidence="4">
    <location>
        <begin position="656"/>
        <end position="690"/>
    </location>
</feature>
<organism evidence="6 7">
    <name type="scientific">Galemys pyrenaicus</name>
    <name type="common">Iberian desman</name>
    <name type="synonym">Pyrenean desman</name>
    <dbReference type="NCBI Taxonomy" id="202257"/>
    <lineage>
        <taxon>Eukaryota</taxon>
        <taxon>Metazoa</taxon>
        <taxon>Chordata</taxon>
        <taxon>Craniata</taxon>
        <taxon>Vertebrata</taxon>
        <taxon>Euteleostomi</taxon>
        <taxon>Mammalia</taxon>
        <taxon>Eutheria</taxon>
        <taxon>Laurasiatheria</taxon>
        <taxon>Eulipotyphla</taxon>
        <taxon>Talpidae</taxon>
        <taxon>Galemys</taxon>
    </lineage>
</organism>
<dbReference type="PANTHER" id="PTHR18921:SF2">
    <property type="entry name" value="THYROID RECEPTOR-INTERACTING PROTEIN 11"/>
    <property type="match status" value="1"/>
</dbReference>
<keyword evidence="7" id="KW-1185">Reference proteome</keyword>
<gene>
    <name evidence="6" type="ORF">J0S82_004808</name>
</gene>
<feature type="region of interest" description="Disordered" evidence="5">
    <location>
        <begin position="740"/>
        <end position="762"/>
    </location>
</feature>
<evidence type="ECO:0000256" key="3">
    <source>
        <dbReference type="ARBA" id="ARBA00023054"/>
    </source>
</evidence>
<dbReference type="GO" id="GO:0007030">
    <property type="term" value="P:Golgi organization"/>
    <property type="evidence" value="ECO:0007669"/>
    <property type="project" value="TreeGrafter"/>
</dbReference>
<proteinExistence type="predicted"/>
<dbReference type="GO" id="GO:0031267">
    <property type="term" value="F:small GTPase binding"/>
    <property type="evidence" value="ECO:0007669"/>
    <property type="project" value="TreeGrafter"/>
</dbReference>
<evidence type="ECO:0000313" key="7">
    <source>
        <dbReference type="Proteomes" id="UP000700334"/>
    </source>
</evidence>
<feature type="non-terminal residue" evidence="6">
    <location>
        <position position="1"/>
    </location>
</feature>
<feature type="coiled-coil region" evidence="4">
    <location>
        <begin position="384"/>
        <end position="502"/>
    </location>
</feature>
<comment type="subcellular location">
    <subcellularLocation>
        <location evidence="1">Golgi apparatus</location>
    </subcellularLocation>
</comment>
<accession>A0A8J6AJN6</accession>
<dbReference type="EMBL" id="JAGFMF010011788">
    <property type="protein sequence ID" value="KAG8512734.1"/>
    <property type="molecule type" value="Genomic_DNA"/>
</dbReference>
<keyword evidence="3 4" id="KW-0175">Coiled coil</keyword>
<dbReference type="PANTHER" id="PTHR18921">
    <property type="entry name" value="MYOSIN HEAVY CHAIN - RELATED"/>
    <property type="match status" value="1"/>
</dbReference>
<feature type="coiled-coil region" evidence="4">
    <location>
        <begin position="534"/>
        <end position="628"/>
    </location>
</feature>
<protein>
    <submittedName>
        <fullName evidence="6">Thyroid receptor-interacting protein 11</fullName>
    </submittedName>
</protein>
<dbReference type="AlphaFoldDB" id="A0A8J6AJN6"/>
<feature type="coiled-coil region" evidence="4">
    <location>
        <begin position="5"/>
        <end position="32"/>
    </location>
</feature>
<name>A0A8J6AJN6_GALPY</name>
<evidence type="ECO:0000256" key="4">
    <source>
        <dbReference type="SAM" id="Coils"/>
    </source>
</evidence>
<evidence type="ECO:0000256" key="2">
    <source>
        <dbReference type="ARBA" id="ARBA00023034"/>
    </source>
</evidence>
<keyword evidence="6" id="KW-0675">Receptor</keyword>
<sequence length="860" mass="98636">TNNLKDDLLKEKEAEDRNLNLLLSKLEQLSKNSQFILGFKMKWEKLFLSYEDLRLITDVGVVQVKTGQWKAELRETEKGLLEVMEMSEQTIQELSGKCNLDSFPMWQEQKDLMRINQEKGLEIAKLKKNIERIEAEHKTTKEILSFHLEEVQFEPVVEPKIADTMEELQSETYQLNISKDNNLEEEIKPHPKIIEDQRQNRMQLLPPLQDKIERLIKGIKELEIKELADRTLSTMDQLSEEDEIREIEQDVRGLQQQQQMYALARENNLKGEYHKMMAISIAKEADNLRIPDESYKLSNGFESHFQDMDEEATCKEDEMKFESIEEELAQIQMVTGQFCNTKDLLLVKLDLLLTQPSTESPLPAESEDFKAGPFEGSGRLKKINAGKDAAIQKLQEEHQKLTRKRTTRTNQFLNEAAEGETRCFTRLTSELLIKAKSDELLSLRENLTSLVDENEKWKQAVINLKERVLNFEIELCKLKQENEKIKEESKEKEGEMRALQDCQTFLSPERARIKIPPKKLFLFQQEGDAVTTALKNKQMEIDDLQSKVQYLYNKESQFNQELERAQNQAVKLQNYFICQAQDADEREANLRMKIMELEEKLHSSFTATENANEQAKILQDQLNVISKQTDELAAQLSTWNKKISALGALVDLKGHLDQAYADLELEEGKVEELKKQKEVIQEVLDEVHEKRMDLAARTERNVDESLMRGSSITIGSTLGIKQEEMESLLRGDPGGIDISVTGQFGSRNVPNTPRKPNESSMQKNSFSQLFVQFLQSETHESSAAAKSSAHHKTPDSVDPRIHSPNTSDLTVVSLVLPPGYEAGRSGNLLHEVAEAFPTYTHLLLLPSKNVGVALKEFSKQ</sequence>
<evidence type="ECO:0000256" key="1">
    <source>
        <dbReference type="ARBA" id="ARBA00004555"/>
    </source>
</evidence>
<dbReference type="GO" id="GO:0006888">
    <property type="term" value="P:endoplasmic reticulum to Golgi vesicle-mediated transport"/>
    <property type="evidence" value="ECO:0007669"/>
    <property type="project" value="TreeGrafter"/>
</dbReference>